<dbReference type="CDD" id="cd10917">
    <property type="entry name" value="CE4_NodB_like_6s_7s"/>
    <property type="match status" value="1"/>
</dbReference>
<organism evidence="5 6">
    <name type="scientific">Nocardioides fonticola</name>
    <dbReference type="NCBI Taxonomy" id="450363"/>
    <lineage>
        <taxon>Bacteria</taxon>
        <taxon>Bacillati</taxon>
        <taxon>Actinomycetota</taxon>
        <taxon>Actinomycetes</taxon>
        <taxon>Propionibacteriales</taxon>
        <taxon>Nocardioidaceae</taxon>
        <taxon>Nocardioides</taxon>
    </lineage>
</organism>
<keyword evidence="2" id="KW-0378">Hydrolase</keyword>
<dbReference type="InterPro" id="IPR002509">
    <property type="entry name" value="NODB_dom"/>
</dbReference>
<keyword evidence="3" id="KW-0732">Signal</keyword>
<dbReference type="RefSeq" id="WP_344733099.1">
    <property type="nucleotide sequence ID" value="NZ_BAAAZH010000012.1"/>
</dbReference>
<feature type="signal peptide" evidence="3">
    <location>
        <begin position="1"/>
        <end position="26"/>
    </location>
</feature>
<name>A0ABP7XHV8_9ACTN</name>
<dbReference type="PROSITE" id="PS51677">
    <property type="entry name" value="NODB"/>
    <property type="match status" value="1"/>
</dbReference>
<feature type="domain" description="NodB homology" evidence="4">
    <location>
        <begin position="91"/>
        <end position="276"/>
    </location>
</feature>
<dbReference type="SUPFAM" id="SSF88713">
    <property type="entry name" value="Glycoside hydrolase/deacetylase"/>
    <property type="match status" value="1"/>
</dbReference>
<evidence type="ECO:0000256" key="2">
    <source>
        <dbReference type="ARBA" id="ARBA00022801"/>
    </source>
</evidence>
<dbReference type="Pfam" id="PF01522">
    <property type="entry name" value="Polysacc_deac_1"/>
    <property type="match status" value="1"/>
</dbReference>
<gene>
    <name evidence="5" type="ORF">GCM10022215_18980</name>
</gene>
<comment type="caution">
    <text evidence="5">The sequence shown here is derived from an EMBL/GenBank/DDBJ whole genome shotgun (WGS) entry which is preliminary data.</text>
</comment>
<keyword evidence="6" id="KW-1185">Reference proteome</keyword>
<dbReference type="PANTHER" id="PTHR10587">
    <property type="entry name" value="GLYCOSYL TRANSFERASE-RELATED"/>
    <property type="match status" value="1"/>
</dbReference>
<dbReference type="InterPro" id="IPR050248">
    <property type="entry name" value="Polysacc_deacetylase_ArnD"/>
</dbReference>
<proteinExistence type="predicted"/>
<dbReference type="PANTHER" id="PTHR10587:SF133">
    <property type="entry name" value="CHITIN DEACETYLASE 1-RELATED"/>
    <property type="match status" value="1"/>
</dbReference>
<protein>
    <recommendedName>
        <fullName evidence="4">NodB homology domain-containing protein</fullName>
    </recommendedName>
</protein>
<accession>A0ABP7XHV8</accession>
<sequence length="286" mass="29811">MKRRLLLSPVAILVATIAVLAALAGAADSPDGAPGSSSPSGTISARPAGILVPARDPLRVLPGGTITPRHRALARPSAGPDRAPSAGCRAGNVALTFDDGPSTSVTAALTRELLKLHVPATFFMVGSRIDAAPEVARLVARRGFTIGNHTYAHRDLTTQTDDDIRAGLIATSRALRRAGVREHSAFVRPPYGATDARVARVLRGMGLTSVLWDVDSRDWAGRSTTMIARSVIAQVRARGRAGSVVLQHDGVTNSPATLAAVPHEVHALRRLGFCFVGLDAAGEPAS</sequence>
<keyword evidence="1" id="KW-0479">Metal-binding</keyword>
<dbReference type="EMBL" id="BAAAZH010000012">
    <property type="protein sequence ID" value="GAA4117893.1"/>
    <property type="molecule type" value="Genomic_DNA"/>
</dbReference>
<dbReference type="Proteomes" id="UP001501495">
    <property type="component" value="Unassembled WGS sequence"/>
</dbReference>
<reference evidence="6" key="1">
    <citation type="journal article" date="2019" name="Int. J. Syst. Evol. Microbiol.">
        <title>The Global Catalogue of Microorganisms (GCM) 10K type strain sequencing project: providing services to taxonomists for standard genome sequencing and annotation.</title>
        <authorList>
            <consortium name="The Broad Institute Genomics Platform"/>
            <consortium name="The Broad Institute Genome Sequencing Center for Infectious Disease"/>
            <person name="Wu L."/>
            <person name="Ma J."/>
        </authorList>
    </citation>
    <scope>NUCLEOTIDE SEQUENCE [LARGE SCALE GENOMIC DNA]</scope>
    <source>
        <strain evidence="6">JCM 16703</strain>
    </source>
</reference>
<dbReference type="InterPro" id="IPR011330">
    <property type="entry name" value="Glyco_hydro/deAcase_b/a-brl"/>
</dbReference>
<evidence type="ECO:0000313" key="5">
    <source>
        <dbReference type="EMBL" id="GAA4117893.1"/>
    </source>
</evidence>
<evidence type="ECO:0000256" key="1">
    <source>
        <dbReference type="ARBA" id="ARBA00022723"/>
    </source>
</evidence>
<evidence type="ECO:0000259" key="4">
    <source>
        <dbReference type="PROSITE" id="PS51677"/>
    </source>
</evidence>
<evidence type="ECO:0000313" key="6">
    <source>
        <dbReference type="Proteomes" id="UP001501495"/>
    </source>
</evidence>
<dbReference type="Gene3D" id="3.20.20.370">
    <property type="entry name" value="Glycoside hydrolase/deacetylase"/>
    <property type="match status" value="1"/>
</dbReference>
<feature type="chain" id="PRO_5047005225" description="NodB homology domain-containing protein" evidence="3">
    <location>
        <begin position="27"/>
        <end position="286"/>
    </location>
</feature>
<evidence type="ECO:0000256" key="3">
    <source>
        <dbReference type="SAM" id="SignalP"/>
    </source>
</evidence>